<accession>A0ABS3XAC0</accession>
<dbReference type="InterPro" id="IPR003819">
    <property type="entry name" value="TauD/TfdA-like"/>
</dbReference>
<name>A0ABS3XAC0_9ACTN</name>
<dbReference type="Pfam" id="PF02668">
    <property type="entry name" value="TauD"/>
    <property type="match status" value="1"/>
</dbReference>
<keyword evidence="6" id="KW-0223">Dioxygenase</keyword>
<evidence type="ECO:0000313" key="6">
    <source>
        <dbReference type="EMBL" id="MBO8192286.1"/>
    </source>
</evidence>
<dbReference type="Gene3D" id="3.60.130.10">
    <property type="entry name" value="Clavaminate synthase-like"/>
    <property type="match status" value="1"/>
</dbReference>
<keyword evidence="4" id="KW-0408">Iron</keyword>
<evidence type="ECO:0000256" key="3">
    <source>
        <dbReference type="ARBA" id="ARBA00023002"/>
    </source>
</evidence>
<dbReference type="PIRSF" id="PIRSF019543">
    <property type="entry name" value="Clavaminate_syn"/>
    <property type="match status" value="1"/>
</dbReference>
<protein>
    <submittedName>
        <fullName evidence="6">TauD/TfdA family dioxygenase</fullName>
    </submittedName>
</protein>
<keyword evidence="7" id="KW-1185">Reference proteome</keyword>
<evidence type="ECO:0000313" key="7">
    <source>
        <dbReference type="Proteomes" id="UP001519064"/>
    </source>
</evidence>
<organism evidence="6 7">
    <name type="scientific">Streptomyces oryzae</name>
    <dbReference type="NCBI Taxonomy" id="1434886"/>
    <lineage>
        <taxon>Bacteria</taxon>
        <taxon>Bacillati</taxon>
        <taxon>Actinomycetota</taxon>
        <taxon>Actinomycetes</taxon>
        <taxon>Kitasatosporales</taxon>
        <taxon>Streptomycetaceae</taxon>
        <taxon>Streptomyces</taxon>
    </lineage>
</organism>
<comment type="similarity">
    <text evidence="1">Belongs to the clavaminate synthase family.</text>
</comment>
<dbReference type="Proteomes" id="UP001519064">
    <property type="component" value="Unassembled WGS sequence"/>
</dbReference>
<proteinExistence type="inferred from homology"/>
<feature type="domain" description="TauD/TfdA-like" evidence="5">
    <location>
        <begin position="159"/>
        <end position="324"/>
    </location>
</feature>
<evidence type="ECO:0000256" key="1">
    <source>
        <dbReference type="ARBA" id="ARBA00008425"/>
    </source>
</evidence>
<keyword evidence="2" id="KW-0479">Metal-binding</keyword>
<sequence>MDQSSDTAAPDGIADAWRFGVLGGEAVLDAGDEDLAEFERAAYRIADSHAGSRLDDPQLLAAAAVASRFLPAFLLEQLIRFRVTGNEAGTLLLRNLPVETPLPPTPGDGRFPDHWSALPLSTLTQLAVMSVLGDAISYADEKEGRLVQDICPLPGAEERQENSGSVLLDLHTEDSFHPYRPDYLSLYCLRSGPDRNAITVTGSIRAALPLLSPLCAATLREPVYRTRFSSSFGDAAAPRHTSPRPVLSGPADDPDLCVNFFGTEAVDERGTVALDELRGAVEKVLCGVLLQPGDLILIDNRTAVHGRTGFTPGYDGQDRWLRRCFAAADLRPSRALRKRDSRVCAPIR</sequence>
<dbReference type="InterPro" id="IPR042098">
    <property type="entry name" value="TauD-like_sf"/>
</dbReference>
<comment type="caution">
    <text evidence="6">The sequence shown here is derived from an EMBL/GenBank/DDBJ whole genome shotgun (WGS) entry which is preliminary data.</text>
</comment>
<dbReference type="RefSeq" id="WP_209239378.1">
    <property type="nucleotide sequence ID" value="NZ_JADKMA010000045.1"/>
</dbReference>
<keyword evidence="3" id="KW-0560">Oxidoreductase</keyword>
<dbReference type="EMBL" id="JADKMA010000045">
    <property type="protein sequence ID" value="MBO8192286.1"/>
    <property type="molecule type" value="Genomic_DNA"/>
</dbReference>
<evidence type="ECO:0000259" key="5">
    <source>
        <dbReference type="Pfam" id="PF02668"/>
    </source>
</evidence>
<dbReference type="SUPFAM" id="SSF51197">
    <property type="entry name" value="Clavaminate synthase-like"/>
    <property type="match status" value="1"/>
</dbReference>
<reference evidence="6 7" key="1">
    <citation type="submission" date="2020-11" db="EMBL/GenBank/DDBJ databases">
        <title>Streptomyces spirodelae sp. nov., isolated from duckweed.</title>
        <authorList>
            <person name="Saimee Y."/>
            <person name="Duangmal K."/>
        </authorList>
    </citation>
    <scope>NUCLEOTIDE SEQUENCE [LARGE SCALE GENOMIC DNA]</scope>
    <source>
        <strain evidence="6 7">S16-07</strain>
    </source>
</reference>
<evidence type="ECO:0000256" key="2">
    <source>
        <dbReference type="ARBA" id="ARBA00022723"/>
    </source>
</evidence>
<evidence type="ECO:0000256" key="4">
    <source>
        <dbReference type="ARBA" id="ARBA00023004"/>
    </source>
</evidence>
<dbReference type="InterPro" id="IPR014503">
    <property type="entry name" value="Clavaminate_syn-like"/>
</dbReference>
<gene>
    <name evidence="6" type="ORF">ITI46_11495</name>
</gene>
<dbReference type="GO" id="GO:0051213">
    <property type="term" value="F:dioxygenase activity"/>
    <property type="evidence" value="ECO:0007669"/>
    <property type="project" value="UniProtKB-KW"/>
</dbReference>